<organism evidence="1 2">
    <name type="scientific">Popillia japonica</name>
    <name type="common">Japanese beetle</name>
    <dbReference type="NCBI Taxonomy" id="7064"/>
    <lineage>
        <taxon>Eukaryota</taxon>
        <taxon>Metazoa</taxon>
        <taxon>Ecdysozoa</taxon>
        <taxon>Arthropoda</taxon>
        <taxon>Hexapoda</taxon>
        <taxon>Insecta</taxon>
        <taxon>Pterygota</taxon>
        <taxon>Neoptera</taxon>
        <taxon>Endopterygota</taxon>
        <taxon>Coleoptera</taxon>
        <taxon>Polyphaga</taxon>
        <taxon>Scarabaeiformia</taxon>
        <taxon>Scarabaeidae</taxon>
        <taxon>Rutelinae</taxon>
        <taxon>Popillia</taxon>
    </lineage>
</organism>
<reference evidence="1 2" key="1">
    <citation type="journal article" date="2024" name="BMC Genomics">
        <title>De novo assembly and annotation of Popillia japonica's genome with initial clues to its potential as an invasive pest.</title>
        <authorList>
            <person name="Cucini C."/>
            <person name="Boschi S."/>
            <person name="Funari R."/>
            <person name="Cardaioli E."/>
            <person name="Iannotti N."/>
            <person name="Marturano G."/>
            <person name="Paoli F."/>
            <person name="Bruttini M."/>
            <person name="Carapelli A."/>
            <person name="Frati F."/>
            <person name="Nardi F."/>
        </authorList>
    </citation>
    <scope>NUCLEOTIDE SEQUENCE [LARGE SCALE GENOMIC DNA]</scope>
    <source>
        <strain evidence="1">DMR45628</strain>
    </source>
</reference>
<accession>A0AAW1M1R3</accession>
<dbReference type="Proteomes" id="UP001458880">
    <property type="component" value="Unassembled WGS sequence"/>
</dbReference>
<comment type="caution">
    <text evidence="1">The sequence shown here is derived from an EMBL/GenBank/DDBJ whole genome shotgun (WGS) entry which is preliminary data.</text>
</comment>
<dbReference type="EMBL" id="JASPKY010000078">
    <property type="protein sequence ID" value="KAK9739144.1"/>
    <property type="molecule type" value="Genomic_DNA"/>
</dbReference>
<gene>
    <name evidence="1" type="ORF">QE152_g9271</name>
</gene>
<evidence type="ECO:0000313" key="1">
    <source>
        <dbReference type="EMBL" id="KAK9739144.1"/>
    </source>
</evidence>
<proteinExistence type="predicted"/>
<dbReference type="AlphaFoldDB" id="A0AAW1M1R3"/>
<keyword evidence="2" id="KW-1185">Reference proteome</keyword>
<name>A0AAW1M1R3_POPJA</name>
<evidence type="ECO:0000313" key="2">
    <source>
        <dbReference type="Proteomes" id="UP001458880"/>
    </source>
</evidence>
<protein>
    <submittedName>
        <fullName evidence="1">Uncharacterized protein</fullName>
    </submittedName>
</protein>
<sequence>MASTKKRYDPQNEKDAQELLKIFTNLSNSDIELSEHEGGNMNNDFAIAGTEEVRMKNMMKKTTRRCQTREIVEHLDEEYDEEDDTPLSMLIGRKETVTAKGLVKWCRNA</sequence>